<dbReference type="EMBL" id="WHWC01000002">
    <property type="protein sequence ID" value="KAG8387341.1"/>
    <property type="molecule type" value="Genomic_DNA"/>
</dbReference>
<sequence>MISRHIQTLFQRSKTSIETHQLHSLLIKTSLDHDEYFFSHLILSAASASVRHAGEIFNNSPITPPPLFAWNTMIRAYSSNSSNPIESVKLFQELLRTGGELKPDNFTYPFVIKACGRCSLLAVGGSVHSMILKAGLGSDSHVSNTLLTMYGGCGVVEFAREVFDEMCERDVVSWSSMIAAYVGCNRDSDALRVFKAMNNANEKPNLVTFVSLLSACTNLLNIRLGKSIHSYILINGIEMHVGLGTALLNMYAKSGHLNEAFYVFNNITEKNLQSWTVMISCLADFGHAEEAISLFTKMEKIGLRPDSVSFSAILSACSHRGLVHKGQELFDKMVNFYNIMPTMEHYGCMVDLFGRAGKIEEAYQIIMSMPMEANSVILRSYLSACKQHGRVLYLDKRLMQVLIEKEPGIGANYVLAANVSSVSYGNGVGDMRNDMKIKGLRKVPGWSWVQATGGDLEGIGEEVMR</sequence>
<dbReference type="Proteomes" id="UP000826271">
    <property type="component" value="Unassembled WGS sequence"/>
</dbReference>
<evidence type="ECO:0008006" key="5">
    <source>
        <dbReference type="Google" id="ProtNLM"/>
    </source>
</evidence>
<dbReference type="InterPro" id="IPR002885">
    <property type="entry name" value="PPR_rpt"/>
</dbReference>
<name>A0AAV6XWL6_9LAMI</name>
<comment type="caution">
    <text evidence="3">The sequence shown here is derived from an EMBL/GenBank/DDBJ whole genome shotgun (WGS) entry which is preliminary data.</text>
</comment>
<dbReference type="GO" id="GO:0003723">
    <property type="term" value="F:RNA binding"/>
    <property type="evidence" value="ECO:0007669"/>
    <property type="project" value="InterPro"/>
</dbReference>
<dbReference type="InterPro" id="IPR046960">
    <property type="entry name" value="PPR_At4g14850-like_plant"/>
</dbReference>
<dbReference type="InterPro" id="IPR011990">
    <property type="entry name" value="TPR-like_helical_dom_sf"/>
</dbReference>
<dbReference type="NCBIfam" id="TIGR00756">
    <property type="entry name" value="PPR"/>
    <property type="match status" value="2"/>
</dbReference>
<feature type="repeat" description="PPR" evidence="2">
    <location>
        <begin position="306"/>
        <end position="336"/>
    </location>
</feature>
<protein>
    <recommendedName>
        <fullName evidence="5">Pentatricopeptide repeat-containing protein</fullName>
    </recommendedName>
</protein>
<evidence type="ECO:0000256" key="2">
    <source>
        <dbReference type="PROSITE-ProRule" id="PRU00708"/>
    </source>
</evidence>
<keyword evidence="4" id="KW-1185">Reference proteome</keyword>
<accession>A0AAV6XWL6</accession>
<proteinExistence type="predicted"/>
<dbReference type="PANTHER" id="PTHR47926">
    <property type="entry name" value="PENTATRICOPEPTIDE REPEAT-CONTAINING PROTEIN"/>
    <property type="match status" value="1"/>
</dbReference>
<keyword evidence="1" id="KW-0677">Repeat</keyword>
<feature type="repeat" description="PPR" evidence="2">
    <location>
        <begin position="170"/>
        <end position="204"/>
    </location>
</feature>
<dbReference type="AlphaFoldDB" id="A0AAV6XWL6"/>
<dbReference type="Pfam" id="PF13041">
    <property type="entry name" value="PPR_2"/>
    <property type="match status" value="2"/>
</dbReference>
<evidence type="ECO:0000313" key="3">
    <source>
        <dbReference type="EMBL" id="KAG8387341.1"/>
    </source>
</evidence>
<dbReference type="PROSITE" id="PS51375">
    <property type="entry name" value="PPR"/>
    <property type="match status" value="4"/>
</dbReference>
<feature type="repeat" description="PPR" evidence="2">
    <location>
        <begin position="66"/>
        <end position="101"/>
    </location>
</feature>
<feature type="repeat" description="PPR" evidence="2">
    <location>
        <begin position="271"/>
        <end position="305"/>
    </location>
</feature>
<dbReference type="FunFam" id="1.25.40.10:FF:000427">
    <property type="entry name" value="Pentatricopeptide repeat-containing protein chloroplastic"/>
    <property type="match status" value="1"/>
</dbReference>
<dbReference type="FunFam" id="1.25.40.10:FF:000090">
    <property type="entry name" value="Pentatricopeptide repeat-containing protein, chloroplastic"/>
    <property type="match status" value="1"/>
</dbReference>
<evidence type="ECO:0000313" key="4">
    <source>
        <dbReference type="Proteomes" id="UP000826271"/>
    </source>
</evidence>
<gene>
    <name evidence="3" type="ORF">BUALT_Bualt02G0011400</name>
</gene>
<dbReference type="Gene3D" id="1.25.40.10">
    <property type="entry name" value="Tetratricopeptide repeat domain"/>
    <property type="match status" value="3"/>
</dbReference>
<dbReference type="Pfam" id="PF01535">
    <property type="entry name" value="PPR"/>
    <property type="match status" value="3"/>
</dbReference>
<evidence type="ECO:0000256" key="1">
    <source>
        <dbReference type="ARBA" id="ARBA00022737"/>
    </source>
</evidence>
<dbReference type="GO" id="GO:0009451">
    <property type="term" value="P:RNA modification"/>
    <property type="evidence" value="ECO:0007669"/>
    <property type="project" value="InterPro"/>
</dbReference>
<reference evidence="3" key="1">
    <citation type="submission" date="2019-10" db="EMBL/GenBank/DDBJ databases">
        <authorList>
            <person name="Zhang R."/>
            <person name="Pan Y."/>
            <person name="Wang J."/>
            <person name="Ma R."/>
            <person name="Yu S."/>
        </authorList>
    </citation>
    <scope>NUCLEOTIDE SEQUENCE</scope>
    <source>
        <strain evidence="3">LA-IB0</strain>
        <tissue evidence="3">Leaf</tissue>
    </source>
</reference>
<organism evidence="3 4">
    <name type="scientific">Buddleja alternifolia</name>
    <dbReference type="NCBI Taxonomy" id="168488"/>
    <lineage>
        <taxon>Eukaryota</taxon>
        <taxon>Viridiplantae</taxon>
        <taxon>Streptophyta</taxon>
        <taxon>Embryophyta</taxon>
        <taxon>Tracheophyta</taxon>
        <taxon>Spermatophyta</taxon>
        <taxon>Magnoliopsida</taxon>
        <taxon>eudicotyledons</taxon>
        <taxon>Gunneridae</taxon>
        <taxon>Pentapetalae</taxon>
        <taxon>asterids</taxon>
        <taxon>lamiids</taxon>
        <taxon>Lamiales</taxon>
        <taxon>Scrophulariaceae</taxon>
        <taxon>Buddlejeae</taxon>
        <taxon>Buddleja</taxon>
    </lineage>
</organism>